<dbReference type="PROSITE" id="PS51257">
    <property type="entry name" value="PROKAR_LIPOPROTEIN"/>
    <property type="match status" value="1"/>
</dbReference>
<evidence type="ECO:0000256" key="1">
    <source>
        <dbReference type="ARBA" id="ARBA00022729"/>
    </source>
</evidence>
<dbReference type="InterPro" id="IPR029058">
    <property type="entry name" value="AB_hydrolase_fold"/>
</dbReference>
<keyword evidence="1 2" id="KW-0732">Signal</keyword>
<dbReference type="EMBL" id="VORT01000013">
    <property type="protein sequence ID" value="TXD71766.1"/>
    <property type="molecule type" value="Genomic_DNA"/>
</dbReference>
<evidence type="ECO:0000313" key="5">
    <source>
        <dbReference type="EMBL" id="TXD71766.1"/>
    </source>
</evidence>
<reference evidence="5 6" key="1">
    <citation type="submission" date="2019-08" db="EMBL/GenBank/DDBJ databases">
        <title>Genome of Aequorivita antarctica SW49 (type strain).</title>
        <authorList>
            <person name="Bowman J.P."/>
        </authorList>
    </citation>
    <scope>NUCLEOTIDE SEQUENCE [LARGE SCALE GENOMIC DNA]</scope>
    <source>
        <strain evidence="5 6">SW49</strain>
    </source>
</reference>
<dbReference type="AlphaFoldDB" id="A0A5C6YVW9"/>
<feature type="domain" description="GPI inositol-deacylase PGAP1-like alpha/beta" evidence="3">
    <location>
        <begin position="358"/>
        <end position="471"/>
    </location>
</feature>
<dbReference type="Gene3D" id="3.40.50.1820">
    <property type="entry name" value="alpha/beta hydrolase"/>
    <property type="match status" value="1"/>
</dbReference>
<keyword evidence="6" id="KW-1185">Reference proteome</keyword>
<dbReference type="Proteomes" id="UP000321497">
    <property type="component" value="Unassembled WGS sequence"/>
</dbReference>
<dbReference type="OrthoDB" id="4535652at2"/>
<protein>
    <submittedName>
        <fullName evidence="5">T9SS type A sorting domain-containing protein</fullName>
    </submittedName>
</protein>
<dbReference type="RefSeq" id="WP_111845128.1">
    <property type="nucleotide sequence ID" value="NZ_UEGI01000013.1"/>
</dbReference>
<accession>A0A5C6YVW9</accession>
<feature type="chain" id="PRO_5023099904" evidence="2">
    <location>
        <begin position="24"/>
        <end position="914"/>
    </location>
</feature>
<name>A0A5C6YVW9_9FLAO</name>
<evidence type="ECO:0000259" key="4">
    <source>
        <dbReference type="Pfam" id="PF18962"/>
    </source>
</evidence>
<feature type="domain" description="Secretion system C-terminal sorting" evidence="4">
    <location>
        <begin position="838"/>
        <end position="910"/>
    </location>
</feature>
<dbReference type="GO" id="GO:0016788">
    <property type="term" value="F:hydrolase activity, acting on ester bonds"/>
    <property type="evidence" value="ECO:0007669"/>
    <property type="project" value="InterPro"/>
</dbReference>
<evidence type="ECO:0000259" key="3">
    <source>
        <dbReference type="Pfam" id="PF07819"/>
    </source>
</evidence>
<dbReference type="Pfam" id="PF07819">
    <property type="entry name" value="PGAP1"/>
    <property type="match status" value="1"/>
</dbReference>
<dbReference type="SUPFAM" id="SSF53474">
    <property type="entry name" value="alpha/beta-Hydrolases"/>
    <property type="match status" value="1"/>
</dbReference>
<dbReference type="InterPro" id="IPR026444">
    <property type="entry name" value="Secre_tail"/>
</dbReference>
<dbReference type="NCBIfam" id="TIGR04183">
    <property type="entry name" value="Por_Secre_tail"/>
    <property type="match status" value="1"/>
</dbReference>
<comment type="caution">
    <text evidence="5">The sequence shown here is derived from an EMBL/GenBank/DDBJ whole genome shotgun (WGS) entry which is preliminary data.</text>
</comment>
<proteinExistence type="predicted"/>
<evidence type="ECO:0000256" key="2">
    <source>
        <dbReference type="SAM" id="SignalP"/>
    </source>
</evidence>
<sequence>MKQSITPPPRRIVLLLFFMIACAATSQTFMDNVRAEIQTKIQHLNSNDVPTRILYDRTLPLSNLLGYGTPSGFAPLVPSVPSSSSGHYFLAMEDLYRTDYLSRFTNPETLITSNQSASNIINIGIINADINKFKEDAVAIGALLVQGNDSLFYDNPNSSLSPYNTYKNVYVASTLKNKTGAKNIYFKLPSTFWKETAQYSITNLQIDFDNGNGFVTVSKNQTYYIQYATYGTKEISIKATFSNNSTKTLTADLELINTSSITVTSETMTTLPGTCDIPVFQTFSSAPYTFQGYDEGQAYAGFGRYENYSGTNCITKPVIVVEGYDPDDTFDNNDIFGTAQLNRNGLATDLIGNGYDVITLNFESRTINGEIQAGGSDYIERNAMVLVKLITYINQNKDTNAEPTKVIGFSMGGVIARYALRYMELNSITHDVDLYASVDAPHQGATIPRGAQEMVDFVDDVVPNWGENYVEFSELGENLENPAVKQLLSNHYNSATFHNTLYNNLNAMGYPQQTQRNIAVVNGSFNGSGTNDINQKFFEGKAHLLWVLIDGNIRLKFTNNSGNARVFNWRLKLLGVTIWHRERYAYTNPSVGSLENAPGGIASLDMLDEDILQLTELGFDWFVAGMSQHLDTDEFSFIPTKSALDYIGDPDLYEDINRNLVCSGNTPFDSYFSAPSFNEPHTFLSSGSSNFLFEEIEGNPQDPYPGGTGTYPYGGEYRVDPPIGITYTLLTGGGNNTLLGDPDPLNLPAAQKVTVWPNMPVGASNPTWTVWADNDNSLDSWSSSGSTLVFHYMNKNFNSVIDFRFTITDECGNPQFTPVRFIIVEDGGRPQPIEDFVVYPVPAKNMITITNTQSETPAIGAVLFDMFGQDKTANQTINNNSITLDVGKIPEGLYILKIILNNGTEVIKHISIER</sequence>
<dbReference type="Pfam" id="PF18962">
    <property type="entry name" value="Por_Secre_tail"/>
    <property type="match status" value="1"/>
</dbReference>
<dbReference type="InterPro" id="IPR012908">
    <property type="entry name" value="PGAP1-ab_dom-like"/>
</dbReference>
<gene>
    <name evidence="5" type="ORF">ESU54_15200</name>
</gene>
<evidence type="ECO:0000313" key="6">
    <source>
        <dbReference type="Proteomes" id="UP000321497"/>
    </source>
</evidence>
<organism evidence="5 6">
    <name type="scientific">Aequorivita antarctica</name>
    <dbReference type="NCBI Taxonomy" id="153266"/>
    <lineage>
        <taxon>Bacteria</taxon>
        <taxon>Pseudomonadati</taxon>
        <taxon>Bacteroidota</taxon>
        <taxon>Flavobacteriia</taxon>
        <taxon>Flavobacteriales</taxon>
        <taxon>Flavobacteriaceae</taxon>
        <taxon>Aequorivita</taxon>
    </lineage>
</organism>
<feature type="signal peptide" evidence="2">
    <location>
        <begin position="1"/>
        <end position="23"/>
    </location>
</feature>